<dbReference type="GO" id="GO:0004180">
    <property type="term" value="F:carboxypeptidase activity"/>
    <property type="evidence" value="ECO:0007669"/>
    <property type="project" value="UniProtKB-ARBA"/>
</dbReference>
<dbReference type="SUPFAM" id="SSF141523">
    <property type="entry name" value="L,D-transpeptidase catalytic domain-like"/>
    <property type="match status" value="1"/>
</dbReference>
<dbReference type="InterPro" id="IPR052905">
    <property type="entry name" value="LD-transpeptidase_YkuD-like"/>
</dbReference>
<reference evidence="10 11" key="1">
    <citation type="submission" date="2019-10" db="EMBL/GenBank/DDBJ databases">
        <title>Draft Genome Sequence of Cytophagaceae sp. SJW1-29.</title>
        <authorList>
            <person name="Choi A."/>
        </authorList>
    </citation>
    <scope>NUCLEOTIDE SEQUENCE [LARGE SCALE GENOMIC DNA]</scope>
    <source>
        <strain evidence="10 11">SJW1-29</strain>
    </source>
</reference>
<evidence type="ECO:0000313" key="10">
    <source>
        <dbReference type="EMBL" id="MPR31858.1"/>
    </source>
</evidence>
<evidence type="ECO:0000313" key="11">
    <source>
        <dbReference type="Proteomes" id="UP000479293"/>
    </source>
</evidence>
<dbReference type="Pfam" id="PF03734">
    <property type="entry name" value="YkuD"/>
    <property type="match status" value="1"/>
</dbReference>
<keyword evidence="4 7" id="KW-0133">Cell shape</keyword>
<dbReference type="EMBL" id="WHLY01000001">
    <property type="protein sequence ID" value="MPR31858.1"/>
    <property type="molecule type" value="Genomic_DNA"/>
</dbReference>
<keyword evidence="11" id="KW-1185">Reference proteome</keyword>
<dbReference type="RefSeq" id="WP_152755893.1">
    <property type="nucleotide sequence ID" value="NZ_WHLY01000001.1"/>
</dbReference>
<dbReference type="PANTHER" id="PTHR41533:SF2">
    <property type="entry name" value="BLR7131 PROTEIN"/>
    <property type="match status" value="1"/>
</dbReference>
<feature type="active site" description="Nucleophile" evidence="7">
    <location>
        <position position="300"/>
    </location>
</feature>
<organism evidence="10 11">
    <name type="scientific">Salmonirosea aquatica</name>
    <dbReference type="NCBI Taxonomy" id="2654236"/>
    <lineage>
        <taxon>Bacteria</taxon>
        <taxon>Pseudomonadati</taxon>
        <taxon>Bacteroidota</taxon>
        <taxon>Cytophagia</taxon>
        <taxon>Cytophagales</taxon>
        <taxon>Spirosomataceae</taxon>
        <taxon>Salmonirosea</taxon>
    </lineage>
</organism>
<protein>
    <submittedName>
        <fullName evidence="10">L,D-transpeptidase family protein</fullName>
    </submittedName>
</protein>
<evidence type="ECO:0000256" key="6">
    <source>
        <dbReference type="ARBA" id="ARBA00023316"/>
    </source>
</evidence>
<evidence type="ECO:0000256" key="5">
    <source>
        <dbReference type="ARBA" id="ARBA00022984"/>
    </source>
</evidence>
<evidence type="ECO:0000256" key="2">
    <source>
        <dbReference type="ARBA" id="ARBA00005992"/>
    </source>
</evidence>
<dbReference type="UniPathway" id="UPA00219"/>
<comment type="pathway">
    <text evidence="1 7">Cell wall biogenesis; peptidoglycan biosynthesis.</text>
</comment>
<dbReference type="AlphaFoldDB" id="A0A7C9B9D8"/>
<dbReference type="GO" id="GO:0071555">
    <property type="term" value="P:cell wall organization"/>
    <property type="evidence" value="ECO:0007669"/>
    <property type="project" value="UniProtKB-UniRule"/>
</dbReference>
<evidence type="ECO:0000256" key="1">
    <source>
        <dbReference type="ARBA" id="ARBA00004752"/>
    </source>
</evidence>
<feature type="active site" description="Proton donor/acceptor" evidence="7">
    <location>
        <position position="281"/>
    </location>
</feature>
<accession>A0A7C9B9D8</accession>
<dbReference type="CDD" id="cd16913">
    <property type="entry name" value="YkuD_like"/>
    <property type="match status" value="1"/>
</dbReference>
<dbReference type="InterPro" id="IPR038063">
    <property type="entry name" value="Transpep_catalytic_dom"/>
</dbReference>
<dbReference type="Gene3D" id="2.40.440.10">
    <property type="entry name" value="L,D-transpeptidase catalytic domain-like"/>
    <property type="match status" value="1"/>
</dbReference>
<gene>
    <name evidence="10" type="ORF">GBK04_00460</name>
</gene>
<keyword evidence="5 7" id="KW-0573">Peptidoglycan synthesis</keyword>
<name>A0A7C9B9D8_9BACT</name>
<dbReference type="PROSITE" id="PS52029">
    <property type="entry name" value="LD_TPASE"/>
    <property type="match status" value="1"/>
</dbReference>
<evidence type="ECO:0000256" key="7">
    <source>
        <dbReference type="PROSITE-ProRule" id="PRU01373"/>
    </source>
</evidence>
<feature type="domain" description="L,D-TPase catalytic" evidence="9">
    <location>
        <begin position="150"/>
        <end position="347"/>
    </location>
</feature>
<dbReference type="GO" id="GO:0009252">
    <property type="term" value="P:peptidoglycan biosynthetic process"/>
    <property type="evidence" value="ECO:0007669"/>
    <property type="project" value="UniProtKB-UniPathway"/>
</dbReference>
<feature type="signal peptide" evidence="8">
    <location>
        <begin position="1"/>
        <end position="20"/>
    </location>
</feature>
<evidence type="ECO:0000259" key="9">
    <source>
        <dbReference type="PROSITE" id="PS52029"/>
    </source>
</evidence>
<evidence type="ECO:0000256" key="3">
    <source>
        <dbReference type="ARBA" id="ARBA00022679"/>
    </source>
</evidence>
<keyword evidence="6 7" id="KW-0961">Cell wall biogenesis/degradation</keyword>
<dbReference type="GO" id="GO:0008360">
    <property type="term" value="P:regulation of cell shape"/>
    <property type="evidence" value="ECO:0007669"/>
    <property type="project" value="UniProtKB-UniRule"/>
</dbReference>
<dbReference type="GO" id="GO:0016740">
    <property type="term" value="F:transferase activity"/>
    <property type="evidence" value="ECO:0007669"/>
    <property type="project" value="UniProtKB-KW"/>
</dbReference>
<dbReference type="PANTHER" id="PTHR41533">
    <property type="entry name" value="L,D-TRANSPEPTIDASE HI_1667-RELATED"/>
    <property type="match status" value="1"/>
</dbReference>
<dbReference type="InterPro" id="IPR005490">
    <property type="entry name" value="LD_TPept_cat_dom"/>
</dbReference>
<evidence type="ECO:0000256" key="8">
    <source>
        <dbReference type="SAM" id="SignalP"/>
    </source>
</evidence>
<comment type="similarity">
    <text evidence="2">Belongs to the YkuD family.</text>
</comment>
<proteinExistence type="inferred from homology"/>
<evidence type="ECO:0000256" key="4">
    <source>
        <dbReference type="ARBA" id="ARBA00022960"/>
    </source>
</evidence>
<comment type="caution">
    <text evidence="10">The sequence shown here is derived from an EMBL/GenBank/DDBJ whole genome shotgun (WGS) entry which is preliminary data.</text>
</comment>
<keyword evidence="8" id="KW-0732">Signal</keyword>
<keyword evidence="3" id="KW-0808">Transferase</keyword>
<dbReference type="Proteomes" id="UP000479293">
    <property type="component" value="Unassembled WGS sequence"/>
</dbReference>
<feature type="chain" id="PRO_5028889028" evidence="8">
    <location>
        <begin position="21"/>
        <end position="370"/>
    </location>
</feature>
<sequence length="370" mass="42424">MFRTFRLLILLLFAINSAQAQTAEAWNSLRNYAESIGVDSNFCVQPGTACLTRYFTEIVYGHTPRRMSYEGVTEQIDSARIERLTQQFLAGGDWRSRLDSLESKDVNYWFLKEFCKRCLVDDYMEYELTIEQVYETLNTYRWINRFSGGKYIIVNVPSATLRVVDAQGVTLLDSRVAVGKSSTRTPGFAALVPSIILYPYWNVPHSITVKELLPKIRRNPAAQLEALNLQVIDGKGRAVDPVTIDWTTKTFPYRLRQSTGCDNALGLLKFQVTSPYAIFLHDTNNRSVFSREDRFLSHGCIRVEKPVELANILLGYEHFDDNYMETCPIDASPQSLILPRAIPVLVVYNVLDLDEAKVLRVYKDVYRQWP</sequence>